<organism evidence="1 2">
    <name type="scientific">Xylaria flabelliformis</name>
    <dbReference type="NCBI Taxonomy" id="2512241"/>
    <lineage>
        <taxon>Eukaryota</taxon>
        <taxon>Fungi</taxon>
        <taxon>Dikarya</taxon>
        <taxon>Ascomycota</taxon>
        <taxon>Pezizomycotina</taxon>
        <taxon>Sordariomycetes</taxon>
        <taxon>Xylariomycetidae</taxon>
        <taxon>Xylariales</taxon>
        <taxon>Xylariaceae</taxon>
        <taxon>Xylaria</taxon>
    </lineage>
</organism>
<dbReference type="Proteomes" id="UP000319160">
    <property type="component" value="Unassembled WGS sequence"/>
</dbReference>
<name>A0A553HZW3_9PEZI</name>
<proteinExistence type="predicted"/>
<dbReference type="EMBL" id="VFLP01000028">
    <property type="protein sequence ID" value="TRX93497.1"/>
    <property type="molecule type" value="Genomic_DNA"/>
</dbReference>
<keyword evidence="2" id="KW-1185">Reference proteome</keyword>
<protein>
    <submittedName>
        <fullName evidence="1">Uncharacterized protein</fullName>
    </submittedName>
</protein>
<gene>
    <name evidence="1" type="ORF">FHL15_005469</name>
</gene>
<sequence>MTTNLKVVSPINVPSLVPSAVIPPSRSARTARWSPQHTATSVIPSSGNVSYSTLEDYKLPRQDEEFKTLFYEAIVKEKTILFLVSEEAPQNDLIKVLWLDINRACVWDKRLRPSQMLSFKGQIFGSGGSLAAF</sequence>
<dbReference type="OrthoDB" id="4364812at2759"/>
<evidence type="ECO:0000313" key="1">
    <source>
        <dbReference type="EMBL" id="TRX93497.1"/>
    </source>
</evidence>
<comment type="caution">
    <text evidence="1">The sequence shown here is derived from an EMBL/GenBank/DDBJ whole genome shotgun (WGS) entry which is preliminary data.</text>
</comment>
<accession>A0A553HZW3</accession>
<evidence type="ECO:0000313" key="2">
    <source>
        <dbReference type="Proteomes" id="UP000319160"/>
    </source>
</evidence>
<dbReference type="AlphaFoldDB" id="A0A553HZW3"/>
<reference evidence="2" key="1">
    <citation type="submission" date="2019-06" db="EMBL/GenBank/DDBJ databases">
        <title>Draft genome sequence of the griseofulvin-producing fungus Xylaria cubensis strain G536.</title>
        <authorList>
            <person name="Mead M.E."/>
            <person name="Raja H.A."/>
            <person name="Steenwyk J.L."/>
            <person name="Knowles S.L."/>
            <person name="Oberlies N.H."/>
            <person name="Rokas A."/>
        </authorList>
    </citation>
    <scope>NUCLEOTIDE SEQUENCE [LARGE SCALE GENOMIC DNA]</scope>
    <source>
        <strain evidence="2">G536</strain>
    </source>
</reference>